<dbReference type="RefSeq" id="WP_181501564.1">
    <property type="nucleotide sequence ID" value="NZ_JACDUH010000003.1"/>
</dbReference>
<organism evidence="1 2">
    <name type="scientific">Methanococcus maripaludis</name>
    <name type="common">Methanococcus deltae</name>
    <dbReference type="NCBI Taxonomy" id="39152"/>
    <lineage>
        <taxon>Archaea</taxon>
        <taxon>Methanobacteriati</taxon>
        <taxon>Methanobacteriota</taxon>
        <taxon>Methanomada group</taxon>
        <taxon>Methanococci</taxon>
        <taxon>Methanococcales</taxon>
        <taxon>Methanococcaceae</taxon>
        <taxon>Methanococcus</taxon>
    </lineage>
</organism>
<accession>A0A7J9NVN3</accession>
<comment type="caution">
    <text evidence="1">The sequence shown here is derived from an EMBL/GenBank/DDBJ whole genome shotgun (WGS) entry which is preliminary data.</text>
</comment>
<name>A0A7J9NVN3_METMI</name>
<dbReference type="EMBL" id="JACDUH010000003">
    <property type="protein sequence ID" value="MBA2851742.1"/>
    <property type="molecule type" value="Genomic_DNA"/>
</dbReference>
<protein>
    <submittedName>
        <fullName evidence="1">Uncharacterized protein</fullName>
    </submittedName>
</protein>
<reference evidence="1 2" key="1">
    <citation type="submission" date="2020-07" db="EMBL/GenBank/DDBJ databases">
        <title>Genomic Encyclopedia of Type Strains, Phase IV (KMG-V): Genome sequencing to study the core and pangenomes of soil and plant-associated prokaryotes.</title>
        <authorList>
            <person name="Whitman W."/>
        </authorList>
    </citation>
    <scope>NUCLEOTIDE SEQUENCE [LARGE SCALE GENOMIC DNA]</scope>
    <source>
        <strain evidence="1 2">A1</strain>
    </source>
</reference>
<gene>
    <name evidence="1" type="ORF">HNP86_001901</name>
</gene>
<dbReference type="AlphaFoldDB" id="A0A7J9NVN3"/>
<evidence type="ECO:0000313" key="2">
    <source>
        <dbReference type="Proteomes" id="UP000564425"/>
    </source>
</evidence>
<proteinExistence type="predicted"/>
<sequence>MITKLNGNLASTMIRGHIKAVSTYDDAEQDIGEYKPTLVFKLPKSSLKLIYADIRGMRRSLKHSDEDEYSWFYLR</sequence>
<evidence type="ECO:0000313" key="1">
    <source>
        <dbReference type="EMBL" id="MBA2851742.1"/>
    </source>
</evidence>
<dbReference type="Proteomes" id="UP000564425">
    <property type="component" value="Unassembled WGS sequence"/>
</dbReference>